<evidence type="ECO:0000313" key="2">
    <source>
        <dbReference type="EMBL" id="CAE0601833.1"/>
    </source>
</evidence>
<organism evidence="2">
    <name type="scientific">Strombidinopsis acuminata</name>
    <dbReference type="NCBI Taxonomy" id="141414"/>
    <lineage>
        <taxon>Eukaryota</taxon>
        <taxon>Sar</taxon>
        <taxon>Alveolata</taxon>
        <taxon>Ciliophora</taxon>
        <taxon>Intramacronucleata</taxon>
        <taxon>Spirotrichea</taxon>
        <taxon>Choreotrichia</taxon>
        <taxon>Choreotrichida</taxon>
        <taxon>Strombidinopsidae</taxon>
        <taxon>Strombidinopsis</taxon>
    </lineage>
</organism>
<feature type="compositionally biased region" description="Basic residues" evidence="1">
    <location>
        <begin position="89"/>
        <end position="109"/>
    </location>
</feature>
<reference evidence="2" key="1">
    <citation type="submission" date="2021-01" db="EMBL/GenBank/DDBJ databases">
        <authorList>
            <person name="Corre E."/>
            <person name="Pelletier E."/>
            <person name="Niang G."/>
            <person name="Scheremetjew M."/>
            <person name="Finn R."/>
            <person name="Kale V."/>
            <person name="Holt S."/>
            <person name="Cochrane G."/>
            <person name="Meng A."/>
            <person name="Brown T."/>
            <person name="Cohen L."/>
        </authorList>
    </citation>
    <scope>NUCLEOTIDE SEQUENCE</scope>
    <source>
        <strain evidence="2">SPMC142</strain>
    </source>
</reference>
<sequence length="109" mass="11813">MGAKAQAGEAMRRRLEKGGMPPKAILRCSGKGSDTAYIASRCKSCDGCSVEHCLKSMWYKNADGVDTKYKLPDLRYDLARGLLTMGGHGAKRPAAKPKAKAAVKRTKLR</sequence>
<proteinExistence type="predicted"/>
<dbReference type="EMBL" id="HBIQ01106686">
    <property type="protein sequence ID" value="CAE0601833.1"/>
    <property type="molecule type" value="Transcribed_RNA"/>
</dbReference>
<accession>A0A7S3U2Z7</accession>
<gene>
    <name evidence="2" type="ORF">SACU0126_LOCUS33923</name>
</gene>
<name>A0A7S3U2Z7_9SPIT</name>
<protein>
    <submittedName>
        <fullName evidence="2">Uncharacterized protein</fullName>
    </submittedName>
</protein>
<feature type="region of interest" description="Disordered" evidence="1">
    <location>
        <begin position="1"/>
        <end position="24"/>
    </location>
</feature>
<evidence type="ECO:0000256" key="1">
    <source>
        <dbReference type="SAM" id="MobiDB-lite"/>
    </source>
</evidence>
<feature type="region of interest" description="Disordered" evidence="1">
    <location>
        <begin position="87"/>
        <end position="109"/>
    </location>
</feature>
<dbReference type="AlphaFoldDB" id="A0A7S3U2Z7"/>